<feature type="compositionally biased region" description="Low complexity" evidence="5">
    <location>
        <begin position="442"/>
        <end position="455"/>
    </location>
</feature>
<feature type="compositionally biased region" description="Basic and acidic residues" evidence="5">
    <location>
        <begin position="514"/>
        <end position="526"/>
    </location>
</feature>
<keyword evidence="8" id="KW-1185">Reference proteome</keyword>
<dbReference type="GO" id="GO:0008270">
    <property type="term" value="F:zinc ion binding"/>
    <property type="evidence" value="ECO:0007669"/>
    <property type="project" value="UniProtKB-KW"/>
</dbReference>
<dbReference type="InterPro" id="IPR000571">
    <property type="entry name" value="Znf_CCCH"/>
</dbReference>
<feature type="region of interest" description="Disordered" evidence="5">
    <location>
        <begin position="424"/>
        <end position="455"/>
    </location>
</feature>
<dbReference type="EMBL" id="ML976663">
    <property type="protein sequence ID" value="KAF1977291.1"/>
    <property type="molecule type" value="Genomic_DNA"/>
</dbReference>
<reference evidence="7" key="1">
    <citation type="journal article" date="2020" name="Stud. Mycol.">
        <title>101 Dothideomycetes genomes: a test case for predicting lifestyles and emergence of pathogens.</title>
        <authorList>
            <person name="Haridas S."/>
            <person name="Albert R."/>
            <person name="Binder M."/>
            <person name="Bloem J."/>
            <person name="Labutti K."/>
            <person name="Salamov A."/>
            <person name="Andreopoulos B."/>
            <person name="Baker S."/>
            <person name="Barry K."/>
            <person name="Bills G."/>
            <person name="Bluhm B."/>
            <person name="Cannon C."/>
            <person name="Castanera R."/>
            <person name="Culley D."/>
            <person name="Daum C."/>
            <person name="Ezra D."/>
            <person name="Gonzalez J."/>
            <person name="Henrissat B."/>
            <person name="Kuo A."/>
            <person name="Liang C."/>
            <person name="Lipzen A."/>
            <person name="Lutzoni F."/>
            <person name="Magnuson J."/>
            <person name="Mondo S."/>
            <person name="Nolan M."/>
            <person name="Ohm R."/>
            <person name="Pangilinan J."/>
            <person name="Park H.-J."/>
            <person name="Ramirez L."/>
            <person name="Alfaro M."/>
            <person name="Sun H."/>
            <person name="Tritt A."/>
            <person name="Yoshinaga Y."/>
            <person name="Zwiers L.-H."/>
            <person name="Turgeon B."/>
            <person name="Goodwin S."/>
            <person name="Spatafora J."/>
            <person name="Crous P."/>
            <person name="Grigoriev I."/>
        </authorList>
    </citation>
    <scope>NUCLEOTIDE SEQUENCE</scope>
    <source>
        <strain evidence="7">CBS 107.79</strain>
    </source>
</reference>
<evidence type="ECO:0000259" key="6">
    <source>
        <dbReference type="PROSITE" id="PS50103"/>
    </source>
</evidence>
<feature type="region of interest" description="Disordered" evidence="5">
    <location>
        <begin position="128"/>
        <end position="238"/>
    </location>
</feature>
<feature type="region of interest" description="Disordered" evidence="5">
    <location>
        <begin position="467"/>
        <end position="587"/>
    </location>
</feature>
<protein>
    <recommendedName>
        <fullName evidence="6">C3H1-type domain-containing protein</fullName>
    </recommendedName>
</protein>
<sequence length="587" mass="65297">MTLSARAPPAPAPVPKLFIERQTASGNTSVPLIPVDQLPYQLQGVYSRLSQRDIRDQGWQFITEVRDTAVILPVIPSSNGSTVAQKYRAPDHNVITETAIQMSAMDNESGLLVPPTPVSTMALDFEKKHEQHDNMKDQDDGDEPEPKTPFTPHTETSPIDNPSHMKVDNVSTDNHEPHSSIERKPSAPTPNPINEIRKSGQDNDHTQAYQNAGRSTTSRGSGFKMSTESRIDNSHESFSDIETERVAKKTFQNNNTEPLRSHNTLTQPQPRVKKYCTHWIRTSECLWGEICKYKHVMPDLNILRQETGLRGYPQWWKDQRAIRPLGQETWMESRIRALRENNAVREDGSDVESAPREFPDPSTLRSPPRAQETWIESRVRAQEANNSGPSDAPKKPSICRVPDHTILKSPYQKSDAIVKQELSAKDVSPLSSPAPLSIDIESPTTPISPTSSTVPVSAAIETPAPAVPTVPKAASSEEKNVAMTTLRRHSQISQRSWSTDTTDSSPSVKRAKNKQKDTQRANDKNGKQPVVLQPAPLPKKKGFASSKWAPKENEDGRAKVAPNKNDNGRLKSARGRKLVRDDDLSPQ</sequence>
<evidence type="ECO:0000256" key="2">
    <source>
        <dbReference type="ARBA" id="ARBA00022771"/>
    </source>
</evidence>
<gene>
    <name evidence="7" type="ORF">BU23DRAFT_550626</name>
</gene>
<proteinExistence type="predicted"/>
<feature type="compositionally biased region" description="Basic and acidic residues" evidence="5">
    <location>
        <begin position="128"/>
        <end position="138"/>
    </location>
</feature>
<dbReference type="Proteomes" id="UP000800036">
    <property type="component" value="Unassembled WGS sequence"/>
</dbReference>
<evidence type="ECO:0000256" key="3">
    <source>
        <dbReference type="ARBA" id="ARBA00022833"/>
    </source>
</evidence>
<keyword evidence="2 4" id="KW-0863">Zinc-finger</keyword>
<evidence type="ECO:0000256" key="5">
    <source>
        <dbReference type="SAM" id="MobiDB-lite"/>
    </source>
</evidence>
<feature type="compositionally biased region" description="Basic and acidic residues" evidence="5">
    <location>
        <begin position="195"/>
        <end position="205"/>
    </location>
</feature>
<evidence type="ECO:0000313" key="7">
    <source>
        <dbReference type="EMBL" id="KAF1977291.1"/>
    </source>
</evidence>
<name>A0A6A5VJ93_9PLEO</name>
<feature type="compositionally biased region" description="Basic and acidic residues" evidence="5">
    <location>
        <begin position="578"/>
        <end position="587"/>
    </location>
</feature>
<dbReference type="SUPFAM" id="SSF90229">
    <property type="entry name" value="CCCH zinc finger"/>
    <property type="match status" value="1"/>
</dbReference>
<accession>A0A6A5VJ93</accession>
<evidence type="ECO:0000256" key="4">
    <source>
        <dbReference type="PROSITE-ProRule" id="PRU00723"/>
    </source>
</evidence>
<evidence type="ECO:0000256" key="1">
    <source>
        <dbReference type="ARBA" id="ARBA00022723"/>
    </source>
</evidence>
<dbReference type="OrthoDB" id="5355510at2759"/>
<feature type="domain" description="C3H1-type" evidence="6">
    <location>
        <begin position="270"/>
        <end position="298"/>
    </location>
</feature>
<feature type="compositionally biased region" description="Basic and acidic residues" evidence="5">
    <location>
        <begin position="549"/>
        <end position="558"/>
    </location>
</feature>
<feature type="compositionally biased region" description="Basic and acidic residues" evidence="5">
    <location>
        <begin position="163"/>
        <end position="185"/>
    </location>
</feature>
<keyword evidence="3 4" id="KW-0862">Zinc</keyword>
<organism evidence="7 8">
    <name type="scientific">Bimuria novae-zelandiae CBS 107.79</name>
    <dbReference type="NCBI Taxonomy" id="1447943"/>
    <lineage>
        <taxon>Eukaryota</taxon>
        <taxon>Fungi</taxon>
        <taxon>Dikarya</taxon>
        <taxon>Ascomycota</taxon>
        <taxon>Pezizomycotina</taxon>
        <taxon>Dothideomycetes</taxon>
        <taxon>Pleosporomycetidae</taxon>
        <taxon>Pleosporales</taxon>
        <taxon>Massarineae</taxon>
        <taxon>Didymosphaeriaceae</taxon>
        <taxon>Bimuria</taxon>
    </lineage>
</organism>
<feature type="region of interest" description="Disordered" evidence="5">
    <location>
        <begin position="344"/>
        <end position="372"/>
    </location>
</feature>
<dbReference type="PROSITE" id="PS50103">
    <property type="entry name" value="ZF_C3H1"/>
    <property type="match status" value="1"/>
</dbReference>
<feature type="region of interest" description="Disordered" evidence="5">
    <location>
        <begin position="381"/>
        <end position="400"/>
    </location>
</feature>
<feature type="compositionally biased region" description="Basic and acidic residues" evidence="5">
    <location>
        <begin position="344"/>
        <end position="359"/>
    </location>
</feature>
<feature type="compositionally biased region" description="Polar residues" evidence="5">
    <location>
        <begin position="206"/>
        <end position="226"/>
    </location>
</feature>
<feature type="compositionally biased region" description="Basic and acidic residues" evidence="5">
    <location>
        <begin position="227"/>
        <end position="238"/>
    </location>
</feature>
<feature type="compositionally biased region" description="Polar residues" evidence="5">
    <location>
        <begin position="151"/>
        <end position="160"/>
    </location>
</feature>
<dbReference type="InterPro" id="IPR036855">
    <property type="entry name" value="Znf_CCCH_sf"/>
</dbReference>
<feature type="zinc finger region" description="C3H1-type" evidence="4">
    <location>
        <begin position="270"/>
        <end position="298"/>
    </location>
</feature>
<keyword evidence="1 4" id="KW-0479">Metal-binding</keyword>
<evidence type="ECO:0000313" key="8">
    <source>
        <dbReference type="Proteomes" id="UP000800036"/>
    </source>
</evidence>
<dbReference type="AlphaFoldDB" id="A0A6A5VJ93"/>